<dbReference type="AlphaFoldDB" id="A0A3B1D528"/>
<protein>
    <recommendedName>
        <fullName evidence="2">TolC family protein</fullName>
    </recommendedName>
</protein>
<evidence type="ECO:0008006" key="2">
    <source>
        <dbReference type="Google" id="ProtNLM"/>
    </source>
</evidence>
<dbReference type="Gene3D" id="1.20.1600.10">
    <property type="entry name" value="Outer membrane efflux proteins (OEP)"/>
    <property type="match status" value="2"/>
</dbReference>
<reference evidence="1" key="1">
    <citation type="submission" date="2018-06" db="EMBL/GenBank/DDBJ databases">
        <authorList>
            <person name="Zhirakovskaya E."/>
        </authorList>
    </citation>
    <scope>NUCLEOTIDE SEQUENCE</scope>
</reference>
<proteinExistence type="predicted"/>
<dbReference type="EMBL" id="UOGG01000142">
    <property type="protein sequence ID" value="VAX31098.1"/>
    <property type="molecule type" value="Genomic_DNA"/>
</dbReference>
<sequence>MKTTRFIPVLQKLALMIKSGLFVAVLLAMTVHSSDAGGGAFTIPPLDKIIPLAIEKNLDSSRSADENKLRVTKLYYQIQFKTNQLGIAEEVKKRFGTAIEKAEEKYEEDEGDISQSDITKLKLGRSSSDHDVIALEHEVHALKLDLADLTGLDLSKESTLEEKTILPVDFPKQSFKEVFGKTHRVSQLEQKKAFIKVDEARSQLELAKGSRKITRALLVTELANYDFGIGDSGDLFQALIIYTRVLSGYYETVYNFNMAVAELNREVTN</sequence>
<organism evidence="1">
    <name type="scientific">hydrothermal vent metagenome</name>
    <dbReference type="NCBI Taxonomy" id="652676"/>
    <lineage>
        <taxon>unclassified sequences</taxon>
        <taxon>metagenomes</taxon>
        <taxon>ecological metagenomes</taxon>
    </lineage>
</organism>
<name>A0A3B1D528_9ZZZZ</name>
<accession>A0A3B1D528</accession>
<dbReference type="SUPFAM" id="SSF56954">
    <property type="entry name" value="Outer membrane efflux proteins (OEP)"/>
    <property type="match status" value="2"/>
</dbReference>
<gene>
    <name evidence="1" type="ORF">MNBD_NITROSPINAE05-867</name>
</gene>
<evidence type="ECO:0000313" key="1">
    <source>
        <dbReference type="EMBL" id="VAX31098.1"/>
    </source>
</evidence>